<feature type="transmembrane region" description="Helical" evidence="6">
    <location>
        <begin position="92"/>
        <end position="113"/>
    </location>
</feature>
<evidence type="ECO:0000256" key="5">
    <source>
        <dbReference type="ARBA" id="ARBA00023136"/>
    </source>
</evidence>
<feature type="transmembrane region" description="Helical" evidence="6">
    <location>
        <begin position="25"/>
        <end position="45"/>
    </location>
</feature>
<dbReference type="PATRIC" id="fig|1285586.5.peg.3626"/>
<comment type="subcellular location">
    <subcellularLocation>
        <location evidence="1">Cell membrane</location>
        <topology evidence="1">Multi-pass membrane protein</topology>
    </subcellularLocation>
</comment>
<dbReference type="Proteomes" id="UP000013911">
    <property type="component" value="Unassembled WGS sequence"/>
</dbReference>
<name>R7ZAM5_LYSSH</name>
<keyword evidence="3 6" id="KW-0812">Transmembrane</keyword>
<sequence>MQAFLAIVVFLVTLCLVIVQPRKLSIGWSACIGASVALTLGVVTWHDVFEVTGIVWNATLSFIGIILISLILDEIGFFEWAALHYTWHDLQKVVGFVYLFIVPASAQSCQLYLRMMVLRSF</sequence>
<evidence type="ECO:0000256" key="2">
    <source>
        <dbReference type="ARBA" id="ARBA00022475"/>
    </source>
</evidence>
<gene>
    <name evidence="7" type="ORF">H131_17361</name>
</gene>
<dbReference type="AlphaFoldDB" id="R7ZAM5"/>
<evidence type="ECO:0000256" key="3">
    <source>
        <dbReference type="ARBA" id="ARBA00022692"/>
    </source>
</evidence>
<keyword evidence="4 6" id="KW-1133">Transmembrane helix</keyword>
<accession>R7ZAM5</accession>
<dbReference type="EMBL" id="AQPX01000024">
    <property type="protein sequence ID" value="EON71182.1"/>
    <property type="molecule type" value="Genomic_DNA"/>
</dbReference>
<feature type="transmembrane region" description="Helical" evidence="6">
    <location>
        <begin position="54"/>
        <end position="72"/>
    </location>
</feature>
<dbReference type="eggNOG" id="COG1055">
    <property type="taxonomic scope" value="Bacteria"/>
</dbReference>
<keyword evidence="5 6" id="KW-0472">Membrane</keyword>
<evidence type="ECO:0000256" key="6">
    <source>
        <dbReference type="SAM" id="Phobius"/>
    </source>
</evidence>
<dbReference type="HOGENOM" id="CLU_2035228_0_0_9"/>
<keyword evidence="2" id="KW-1003">Cell membrane</keyword>
<dbReference type="Pfam" id="PF02040">
    <property type="entry name" value="ArsB"/>
    <property type="match status" value="1"/>
</dbReference>
<dbReference type="GO" id="GO:0015105">
    <property type="term" value="F:arsenite transmembrane transporter activity"/>
    <property type="evidence" value="ECO:0007669"/>
    <property type="project" value="InterPro"/>
</dbReference>
<comment type="caution">
    <text evidence="7">The sequence shown here is derived from an EMBL/GenBank/DDBJ whole genome shotgun (WGS) entry which is preliminary data.</text>
</comment>
<protein>
    <submittedName>
        <fullName evidence="7">Arsenical pump membrane protein</fullName>
    </submittedName>
</protein>
<dbReference type="InterPro" id="IPR000802">
    <property type="entry name" value="Arsenical_pump_ArsB"/>
</dbReference>
<evidence type="ECO:0000256" key="1">
    <source>
        <dbReference type="ARBA" id="ARBA00004651"/>
    </source>
</evidence>
<evidence type="ECO:0000256" key="4">
    <source>
        <dbReference type="ARBA" id="ARBA00022989"/>
    </source>
</evidence>
<reference evidence="7 8" key="1">
    <citation type="submission" date="2013-04" db="EMBL/GenBank/DDBJ databases">
        <title>Draft genome of the heavy metal tolerant bacterium Lysinibacillus sphaericus strain OT4b.31.</title>
        <authorList>
            <person name="Pena-Montenegro T.D."/>
            <person name="Dussan J."/>
        </authorList>
    </citation>
    <scope>NUCLEOTIDE SEQUENCE [LARGE SCALE GENOMIC DNA]</scope>
    <source>
        <strain evidence="7 8">OT4b.31</strain>
    </source>
</reference>
<dbReference type="GO" id="GO:0005886">
    <property type="term" value="C:plasma membrane"/>
    <property type="evidence" value="ECO:0007669"/>
    <property type="project" value="UniProtKB-SubCell"/>
</dbReference>
<proteinExistence type="predicted"/>
<organism evidence="7 8">
    <name type="scientific">Lysinibacillus sphaericus OT4b.31</name>
    <dbReference type="NCBI Taxonomy" id="1285586"/>
    <lineage>
        <taxon>Bacteria</taxon>
        <taxon>Bacillati</taxon>
        <taxon>Bacillota</taxon>
        <taxon>Bacilli</taxon>
        <taxon>Bacillales</taxon>
        <taxon>Bacillaceae</taxon>
        <taxon>Lysinibacillus</taxon>
    </lineage>
</organism>
<evidence type="ECO:0000313" key="8">
    <source>
        <dbReference type="Proteomes" id="UP000013911"/>
    </source>
</evidence>
<evidence type="ECO:0000313" key="7">
    <source>
        <dbReference type="EMBL" id="EON71182.1"/>
    </source>
</evidence>